<keyword evidence="8" id="KW-0143">Chaperone</keyword>
<dbReference type="GO" id="GO:0005886">
    <property type="term" value="C:plasma membrane"/>
    <property type="evidence" value="ECO:0007669"/>
    <property type="project" value="UniProtKB-SubCell"/>
</dbReference>
<evidence type="ECO:0000256" key="3">
    <source>
        <dbReference type="ARBA" id="ARBA00022475"/>
    </source>
</evidence>
<feature type="transmembrane region" description="Helical" evidence="15">
    <location>
        <begin position="12"/>
        <end position="31"/>
    </location>
</feature>
<evidence type="ECO:0000256" key="11">
    <source>
        <dbReference type="ARBA" id="ARBA00038408"/>
    </source>
</evidence>
<evidence type="ECO:0000256" key="9">
    <source>
        <dbReference type="ARBA" id="ARBA00030642"/>
    </source>
</evidence>
<organism evidence="17 18">
    <name type="scientific">Sphingopyxis macrogoltabida</name>
    <name type="common">Sphingomonas macrogoltabidus</name>
    <dbReference type="NCBI Taxonomy" id="33050"/>
    <lineage>
        <taxon>Bacteria</taxon>
        <taxon>Pseudomonadati</taxon>
        <taxon>Pseudomonadota</taxon>
        <taxon>Alphaproteobacteria</taxon>
        <taxon>Sphingomonadales</taxon>
        <taxon>Sphingomonadaceae</taxon>
        <taxon>Sphingopyxis</taxon>
    </lineage>
</organism>
<comment type="subcellular location">
    <subcellularLocation>
        <location evidence="1">Cell inner membrane</location>
        <topology evidence="1">Single-pass type II membrane protein</topology>
        <orientation evidence="1">Periplasmic side</orientation>
    </subcellularLocation>
</comment>
<dbReference type="InterPro" id="IPR046357">
    <property type="entry name" value="PPIase_dom_sf"/>
</dbReference>
<dbReference type="Gene3D" id="3.10.50.40">
    <property type="match status" value="1"/>
</dbReference>
<dbReference type="PANTHER" id="PTHR47529:SF1">
    <property type="entry name" value="PERIPLASMIC CHAPERONE PPID"/>
    <property type="match status" value="1"/>
</dbReference>
<dbReference type="SUPFAM" id="SSF54534">
    <property type="entry name" value="FKBP-like"/>
    <property type="match status" value="1"/>
</dbReference>
<dbReference type="InterPro" id="IPR027304">
    <property type="entry name" value="Trigger_fact/SurA_dom_sf"/>
</dbReference>
<evidence type="ECO:0000259" key="16">
    <source>
        <dbReference type="PROSITE" id="PS50198"/>
    </source>
</evidence>
<dbReference type="GO" id="GO:0003755">
    <property type="term" value="F:peptidyl-prolyl cis-trans isomerase activity"/>
    <property type="evidence" value="ECO:0007669"/>
    <property type="project" value="UniProtKB-KW"/>
</dbReference>
<evidence type="ECO:0000256" key="12">
    <source>
        <dbReference type="ARBA" id="ARBA00040743"/>
    </source>
</evidence>
<dbReference type="Pfam" id="PF13145">
    <property type="entry name" value="Rotamase_2"/>
    <property type="match status" value="1"/>
</dbReference>
<dbReference type="SUPFAM" id="SSF109998">
    <property type="entry name" value="Triger factor/SurA peptide-binding domain-like"/>
    <property type="match status" value="1"/>
</dbReference>
<dbReference type="Pfam" id="PF13624">
    <property type="entry name" value="SurA_N_3"/>
    <property type="match status" value="1"/>
</dbReference>
<dbReference type="PROSITE" id="PS50198">
    <property type="entry name" value="PPIC_PPIASE_2"/>
    <property type="match status" value="1"/>
</dbReference>
<keyword evidence="14" id="KW-0413">Isomerase</keyword>
<evidence type="ECO:0000256" key="6">
    <source>
        <dbReference type="ARBA" id="ARBA00022989"/>
    </source>
</evidence>
<comment type="caution">
    <text evidence="17">The sequence shown here is derived from an EMBL/GenBank/DDBJ whole genome shotgun (WGS) entry which is preliminary data.</text>
</comment>
<evidence type="ECO:0000256" key="10">
    <source>
        <dbReference type="ARBA" id="ARBA00031484"/>
    </source>
</evidence>
<keyword evidence="14" id="KW-0697">Rotamase</keyword>
<dbReference type="PANTHER" id="PTHR47529">
    <property type="entry name" value="PEPTIDYL-PROLYL CIS-TRANS ISOMERASE D"/>
    <property type="match status" value="1"/>
</dbReference>
<keyword evidence="7 15" id="KW-0472">Membrane</keyword>
<dbReference type="InterPro" id="IPR052029">
    <property type="entry name" value="PpiD_chaperone"/>
</dbReference>
<evidence type="ECO:0000256" key="7">
    <source>
        <dbReference type="ARBA" id="ARBA00023136"/>
    </source>
</evidence>
<evidence type="ECO:0000313" key="18">
    <source>
        <dbReference type="Proteomes" id="UP000248597"/>
    </source>
</evidence>
<sequence>MITAIRRLFGSTLGKVIALGFVLLVGVAFALSDVTGSSTFGGIGGGNAAKVGDTEIGLGELRDRVRMAYDRERQEQPGLTMAAFVEAGGLDRVLDQLVEGLAFDQYATELGFGASKRLVDGRIADLPVFAGVSGNFDQTRFETFLRQNGMTEAQLRRDLRQQLLIEQLAMPVGTLPRISPGLARPYAALLLEQRRGQAVFIPASTFAPSNDPGDAALRDFLNKNKARFTVPERRVIQYALFDTSAVPVPAVADAEVAEYYKTNAARYAASQTRRFSQVVVPDQAAANALAAKVRGGTSLTAAAQADGLAPVTTSDVTETAYAGTTSAAAAKAAFAAQTGAVVGPFQTGLGWIVIRVEDVTGRPARTLEQATPEIRAELQKNKANEAIVDYYNKLQDAVNGGASIEEVAADRKLTLAETPALLPNGAPAGPSDYRLPPELAPIMAQAFQANEGEGQIATVVENEKFAVFAVKSIVAAAPPPFAQIRGGLLAEWRFAEGQKIARDKARAVVKAVEGGQSLTDASRTAGPNIGSVQTIGGRRAELGQNGQPVPPEMSLLFSMAEKSVKTLEVPGNRGWMVIALDEVDRPDPKAIDAARVSAIAQPLGPAMGNELVEQLAGEAKRRVKVTINKKLVDQLRAELTGNAPIVQ</sequence>
<accession>A0A2W5KZ95</accession>
<evidence type="ECO:0000256" key="2">
    <source>
        <dbReference type="ARBA" id="ARBA00018370"/>
    </source>
</evidence>
<gene>
    <name evidence="17" type="ORF">DI569_12020</name>
</gene>
<evidence type="ECO:0000256" key="4">
    <source>
        <dbReference type="ARBA" id="ARBA00022519"/>
    </source>
</evidence>
<evidence type="ECO:0000256" key="15">
    <source>
        <dbReference type="SAM" id="Phobius"/>
    </source>
</evidence>
<evidence type="ECO:0000256" key="14">
    <source>
        <dbReference type="PROSITE-ProRule" id="PRU00278"/>
    </source>
</evidence>
<dbReference type="Proteomes" id="UP000248597">
    <property type="component" value="Unassembled WGS sequence"/>
</dbReference>
<dbReference type="EMBL" id="QFPJ01000030">
    <property type="protein sequence ID" value="PZQ21399.1"/>
    <property type="molecule type" value="Genomic_DNA"/>
</dbReference>
<evidence type="ECO:0000256" key="8">
    <source>
        <dbReference type="ARBA" id="ARBA00023186"/>
    </source>
</evidence>
<evidence type="ECO:0000256" key="1">
    <source>
        <dbReference type="ARBA" id="ARBA00004382"/>
    </source>
</evidence>
<keyword evidence="5 15" id="KW-0812">Transmembrane</keyword>
<evidence type="ECO:0000256" key="13">
    <source>
        <dbReference type="ARBA" id="ARBA00042775"/>
    </source>
</evidence>
<feature type="domain" description="PpiC" evidence="16">
    <location>
        <begin position="270"/>
        <end position="358"/>
    </location>
</feature>
<name>A0A2W5KZ95_SPHMC</name>
<evidence type="ECO:0000256" key="5">
    <source>
        <dbReference type="ARBA" id="ARBA00022692"/>
    </source>
</evidence>
<proteinExistence type="inferred from homology"/>
<keyword evidence="6 15" id="KW-1133">Transmembrane helix</keyword>
<dbReference type="InterPro" id="IPR000297">
    <property type="entry name" value="PPIase_PpiC"/>
</dbReference>
<comment type="similarity">
    <text evidence="11">Belongs to the PpiD chaperone family.</text>
</comment>
<keyword evidence="3" id="KW-1003">Cell membrane</keyword>
<reference evidence="17 18" key="1">
    <citation type="submission" date="2017-08" db="EMBL/GenBank/DDBJ databases">
        <title>Infants hospitalized years apart are colonized by the same room-sourced microbial strains.</title>
        <authorList>
            <person name="Brooks B."/>
            <person name="Olm M.R."/>
            <person name="Firek B.A."/>
            <person name="Baker R."/>
            <person name="Thomas B.C."/>
            <person name="Morowitz M.J."/>
            <person name="Banfield J.F."/>
        </authorList>
    </citation>
    <scope>NUCLEOTIDE SEQUENCE [LARGE SCALE GENOMIC DNA]</scope>
    <source>
        <strain evidence="17">S2_005_003_R2_47</strain>
    </source>
</reference>
<dbReference type="AlphaFoldDB" id="A0A2W5KZ95"/>
<protein>
    <recommendedName>
        <fullName evidence="2">Parvulin-like PPIase</fullName>
    </recommendedName>
    <alternativeName>
        <fullName evidence="9">Peptidyl-prolyl cis-trans isomerase plp</fullName>
    </alternativeName>
    <alternativeName>
        <fullName evidence="12">Periplasmic chaperone PpiD</fullName>
    </alternativeName>
    <alternativeName>
        <fullName evidence="13">Periplasmic folding chaperone</fullName>
    </alternativeName>
    <alternativeName>
        <fullName evidence="10">Rotamase plp</fullName>
    </alternativeName>
</protein>
<evidence type="ECO:0000313" key="17">
    <source>
        <dbReference type="EMBL" id="PZQ21399.1"/>
    </source>
</evidence>
<dbReference type="Gene3D" id="1.10.4030.10">
    <property type="entry name" value="Porin chaperone SurA, peptide-binding domain"/>
    <property type="match status" value="1"/>
</dbReference>
<keyword evidence="4" id="KW-0997">Cell inner membrane</keyword>